<gene>
    <name evidence="3" type="primary">murE</name>
    <name evidence="7" type="ORF">ACFSUL_19450</name>
</gene>
<sequence>MRLRTLLKALPFFTIQGDGNPNISNLANHHKKVGYGDLFICIKGLDIDSHTLVKEAEENGAVAVISEKPLDAVNIPVVVVPDTKRAMAILADYFYGQPSHQLLLVGVTGTNGKTTTTHLIENIFSCYGKKTGSIGTLHIKMGEELEPSQNTTPDSLTLQQTFKRFIDKDINAAVMEVSSHALDQGRVNGCDYNIAVFTNLSQDHLDYHETMEEYRSAKSLLFAGLGNIYSKKSPKYAVINLDDPNAHYFIRSTAAHVFTYGLSSEAHFHARDLVLTAGGSSFTLVTPFGEKSVSTKLAGKFNVYNALAAITTAYAAGIPLEKSIEYLQEIQGVRGRFETVGEGQNFSVIVDYAHTPDGLQNVLQTIRSISTGNIFVVVGCGGDRDKLKRPIMAKIACQYGDYAIFTSDNPRTENPSSILTDMEAGVVGDKYELIEDRKEAIHQALRKAGKGDVVLIAGKGHETYQIIGNNILEFDDSAVARQILKEL</sequence>
<organism evidence="7 8">
    <name type="scientific">Bacillus seohaeanensis</name>
    <dbReference type="NCBI Taxonomy" id="284580"/>
    <lineage>
        <taxon>Bacteria</taxon>
        <taxon>Bacillati</taxon>
        <taxon>Bacillota</taxon>
        <taxon>Bacilli</taxon>
        <taxon>Bacillales</taxon>
        <taxon>Bacillaceae</taxon>
        <taxon>Bacillus</taxon>
    </lineage>
</organism>
<keyword evidence="3 4" id="KW-0573">Peptidoglycan synthesis</keyword>
<dbReference type="SUPFAM" id="SSF53623">
    <property type="entry name" value="MurD-like peptide ligases, catalytic domain"/>
    <property type="match status" value="1"/>
</dbReference>
<dbReference type="InterPro" id="IPR035911">
    <property type="entry name" value="MurE/MurF_N"/>
</dbReference>
<dbReference type="RefSeq" id="WP_377937654.1">
    <property type="nucleotide sequence ID" value="NZ_JBHUMF010000031.1"/>
</dbReference>
<feature type="domain" description="Mur ligase C-terminal" evidence="5">
    <location>
        <begin position="335"/>
        <end position="460"/>
    </location>
</feature>
<dbReference type="InterPro" id="IPR005761">
    <property type="entry name" value="UDP-N-AcMur-Glu-dNH2Pim_ligase"/>
</dbReference>
<proteinExistence type="inferred from homology"/>
<dbReference type="PANTHER" id="PTHR23135">
    <property type="entry name" value="MUR LIGASE FAMILY MEMBER"/>
    <property type="match status" value="1"/>
</dbReference>
<dbReference type="InterPro" id="IPR013221">
    <property type="entry name" value="Mur_ligase_cen"/>
</dbReference>
<dbReference type="InterPro" id="IPR036615">
    <property type="entry name" value="Mur_ligase_C_dom_sf"/>
</dbReference>
<dbReference type="InterPro" id="IPR036565">
    <property type="entry name" value="Mur-like_cat_sf"/>
</dbReference>
<dbReference type="NCBIfam" id="NF001124">
    <property type="entry name" value="PRK00139.1-2"/>
    <property type="match status" value="1"/>
</dbReference>
<keyword evidence="8" id="KW-1185">Reference proteome</keyword>
<evidence type="ECO:0000313" key="7">
    <source>
        <dbReference type="EMBL" id="MFD2682923.1"/>
    </source>
</evidence>
<feature type="binding site" evidence="3">
    <location>
        <position position="186"/>
    </location>
    <ligand>
        <name>UDP-N-acetyl-alpha-D-muramoyl-L-alanyl-D-glutamate</name>
        <dbReference type="ChEBI" id="CHEBI:83900"/>
    </ligand>
</feature>
<name>A0ABW5RWJ6_9BACI</name>
<comment type="cofactor">
    <cofactor evidence="3">
        <name>Mg(2+)</name>
        <dbReference type="ChEBI" id="CHEBI:18420"/>
    </cofactor>
</comment>
<dbReference type="Gene3D" id="3.40.1390.10">
    <property type="entry name" value="MurE/MurF, N-terminal domain"/>
    <property type="match status" value="1"/>
</dbReference>
<dbReference type="Gene3D" id="3.90.190.20">
    <property type="entry name" value="Mur ligase, C-terminal domain"/>
    <property type="match status" value="1"/>
</dbReference>
<evidence type="ECO:0000256" key="1">
    <source>
        <dbReference type="ARBA" id="ARBA00004752"/>
    </source>
</evidence>
<dbReference type="HAMAP" id="MF_00208">
    <property type="entry name" value="MurE"/>
    <property type="match status" value="1"/>
</dbReference>
<feature type="binding site" evidence="3">
    <location>
        <begin position="151"/>
        <end position="152"/>
    </location>
    <ligand>
        <name>UDP-N-acetyl-alpha-D-muramoyl-L-alanyl-D-glutamate</name>
        <dbReference type="ChEBI" id="CHEBI:83900"/>
    </ligand>
</feature>
<dbReference type="SUPFAM" id="SSF63418">
    <property type="entry name" value="MurE/MurF N-terminal domain"/>
    <property type="match status" value="1"/>
</dbReference>
<keyword evidence="3" id="KW-0547">Nucleotide-binding</keyword>
<keyword evidence="3 7" id="KW-0436">Ligase</keyword>
<dbReference type="EMBL" id="JBHUMF010000031">
    <property type="protein sequence ID" value="MFD2682923.1"/>
    <property type="molecule type" value="Genomic_DNA"/>
</dbReference>
<feature type="binding site" evidence="3">
    <location>
        <position position="178"/>
    </location>
    <ligand>
        <name>UDP-N-acetyl-alpha-D-muramoyl-L-alanyl-D-glutamate</name>
        <dbReference type="ChEBI" id="CHEBI:83900"/>
    </ligand>
</feature>
<feature type="binding site" evidence="3">
    <location>
        <position position="458"/>
    </location>
    <ligand>
        <name>meso-2,6-diaminopimelate</name>
        <dbReference type="ChEBI" id="CHEBI:57791"/>
    </ligand>
</feature>
<dbReference type="PANTHER" id="PTHR23135:SF4">
    <property type="entry name" value="UDP-N-ACETYLMURAMOYL-L-ALANYL-D-GLUTAMATE--2,6-DIAMINOPIMELATE LIGASE MURE HOMOLOG, CHLOROPLASTIC"/>
    <property type="match status" value="1"/>
</dbReference>
<keyword evidence="3 4" id="KW-0133">Cell shape</keyword>
<feature type="binding site" evidence="3">
    <location>
        <begin position="109"/>
        <end position="115"/>
    </location>
    <ligand>
        <name>ATP</name>
        <dbReference type="ChEBI" id="CHEBI:30616"/>
    </ligand>
</feature>
<feature type="binding site" evidence="3">
    <location>
        <position position="184"/>
    </location>
    <ligand>
        <name>UDP-N-acetyl-alpha-D-muramoyl-L-alanyl-D-glutamate</name>
        <dbReference type="ChEBI" id="CHEBI:83900"/>
    </ligand>
</feature>
<comment type="function">
    <text evidence="3">Catalyzes the addition of meso-diaminopimelic acid to the nucleotide precursor UDP-N-acetylmuramoyl-L-alanyl-D-glutamate (UMAG) in the biosynthesis of bacterial cell-wall peptidoglycan.</text>
</comment>
<reference evidence="8" key="1">
    <citation type="journal article" date="2019" name="Int. J. Syst. Evol. Microbiol.">
        <title>The Global Catalogue of Microorganisms (GCM) 10K type strain sequencing project: providing services to taxonomists for standard genome sequencing and annotation.</title>
        <authorList>
            <consortium name="The Broad Institute Genomics Platform"/>
            <consortium name="The Broad Institute Genome Sequencing Center for Infectious Disease"/>
            <person name="Wu L."/>
            <person name="Ma J."/>
        </authorList>
    </citation>
    <scope>NUCLEOTIDE SEQUENCE [LARGE SCALE GENOMIC DNA]</scope>
    <source>
        <strain evidence="8">KCTC 3913</strain>
    </source>
</reference>
<keyword evidence="3" id="KW-0460">Magnesium</keyword>
<keyword evidence="3 4" id="KW-0961">Cell wall biogenesis/degradation</keyword>
<evidence type="ECO:0000256" key="3">
    <source>
        <dbReference type="HAMAP-Rule" id="MF_00208"/>
    </source>
</evidence>
<protein>
    <recommendedName>
        <fullName evidence="3">UDP-N-acetylmuramoyl-L-alanyl-D-glutamate--2,6-diaminopimelate ligase</fullName>
        <ecNumber evidence="3">6.3.2.13</ecNumber>
    </recommendedName>
    <alternativeName>
        <fullName evidence="3">Meso-A2pm-adding enzyme</fullName>
    </alternativeName>
    <alternativeName>
        <fullName evidence="3">Meso-diaminopimelate-adding enzyme</fullName>
    </alternativeName>
    <alternativeName>
        <fullName evidence="3">UDP-MurNAc-L-Ala-D-Glu:meso-diaminopimelate ligase</fullName>
    </alternativeName>
    <alternativeName>
        <fullName evidence="3">UDP-MurNAc-tripeptide synthetase</fullName>
    </alternativeName>
    <alternativeName>
        <fullName evidence="3">UDP-N-acetylmuramyl-tripeptide synthetase</fullName>
    </alternativeName>
</protein>
<dbReference type="NCBIfam" id="NF001126">
    <property type="entry name" value="PRK00139.1-4"/>
    <property type="match status" value="1"/>
</dbReference>
<evidence type="ECO:0000259" key="5">
    <source>
        <dbReference type="Pfam" id="PF02875"/>
    </source>
</evidence>
<feature type="modified residue" description="N6-carboxylysine" evidence="3">
    <location>
        <position position="218"/>
    </location>
</feature>
<dbReference type="InterPro" id="IPR004101">
    <property type="entry name" value="Mur_ligase_C"/>
</dbReference>
<feature type="domain" description="Mur ligase central" evidence="6">
    <location>
        <begin position="107"/>
        <end position="312"/>
    </location>
</feature>
<dbReference type="GO" id="GO:0008765">
    <property type="term" value="F:UDP-N-acetylmuramoylalanyl-D-glutamate-2,6-diaminopimelate ligase activity"/>
    <property type="evidence" value="ECO:0007669"/>
    <property type="project" value="UniProtKB-EC"/>
</dbReference>
<comment type="caution">
    <text evidence="3">Lacks conserved residue(s) required for the propagation of feature annotation.</text>
</comment>
<dbReference type="Pfam" id="PF02875">
    <property type="entry name" value="Mur_ligase_C"/>
    <property type="match status" value="1"/>
</dbReference>
<comment type="PTM">
    <text evidence="3">Carboxylation is probably crucial for Mg(2+) binding and, consequently, for the gamma-phosphate positioning of ATP.</text>
</comment>
<keyword evidence="3 4" id="KW-0131">Cell cycle</keyword>
<evidence type="ECO:0000313" key="8">
    <source>
        <dbReference type="Proteomes" id="UP001597506"/>
    </source>
</evidence>
<dbReference type="SUPFAM" id="SSF53244">
    <property type="entry name" value="MurD-like peptide ligases, peptide-binding domain"/>
    <property type="match status" value="1"/>
</dbReference>
<keyword evidence="3" id="KW-0963">Cytoplasm</keyword>
<feature type="binding site" evidence="3">
    <location>
        <begin position="408"/>
        <end position="411"/>
    </location>
    <ligand>
        <name>meso-2,6-diaminopimelate</name>
        <dbReference type="ChEBI" id="CHEBI:57791"/>
    </ligand>
</feature>
<comment type="caution">
    <text evidence="7">The sequence shown here is derived from an EMBL/GenBank/DDBJ whole genome shotgun (WGS) entry which is preliminary data.</text>
</comment>
<accession>A0ABW5RWJ6</accession>
<feature type="binding site" evidence="3">
    <location>
        <position position="462"/>
    </location>
    <ligand>
        <name>meso-2,6-diaminopimelate</name>
        <dbReference type="ChEBI" id="CHEBI:57791"/>
    </ligand>
</feature>
<comment type="similarity">
    <text evidence="2 3">Belongs to the MurCDEF family. MurE subfamily.</text>
</comment>
<dbReference type="Pfam" id="PF08245">
    <property type="entry name" value="Mur_ligase_M"/>
    <property type="match status" value="1"/>
</dbReference>
<comment type="catalytic activity">
    <reaction evidence="3">
        <text>UDP-N-acetyl-alpha-D-muramoyl-L-alanyl-D-glutamate + meso-2,6-diaminopimelate + ATP = UDP-N-acetyl-alpha-D-muramoyl-L-alanyl-gamma-D-glutamyl-meso-2,6-diaminopimelate + ADP + phosphate + H(+)</text>
        <dbReference type="Rhea" id="RHEA:23676"/>
        <dbReference type="ChEBI" id="CHEBI:15378"/>
        <dbReference type="ChEBI" id="CHEBI:30616"/>
        <dbReference type="ChEBI" id="CHEBI:43474"/>
        <dbReference type="ChEBI" id="CHEBI:57791"/>
        <dbReference type="ChEBI" id="CHEBI:83900"/>
        <dbReference type="ChEBI" id="CHEBI:83905"/>
        <dbReference type="ChEBI" id="CHEBI:456216"/>
        <dbReference type="EC" id="6.3.2.13"/>
    </reaction>
</comment>
<feature type="short sequence motif" description="Meso-diaminopimelate recognition motif" evidence="3">
    <location>
        <begin position="408"/>
        <end position="411"/>
    </location>
</feature>
<dbReference type="NCBIfam" id="TIGR01085">
    <property type="entry name" value="murE"/>
    <property type="match status" value="1"/>
</dbReference>
<feature type="binding site" evidence="3">
    <location>
        <position position="150"/>
    </location>
    <ligand>
        <name>UDP-N-acetyl-alpha-D-muramoyl-L-alanyl-D-glutamate</name>
        <dbReference type="ChEBI" id="CHEBI:83900"/>
    </ligand>
</feature>
<comment type="subcellular location">
    <subcellularLocation>
        <location evidence="3 4">Cytoplasm</location>
    </subcellularLocation>
</comment>
<comment type="pathway">
    <text evidence="1 3 4">Cell wall biogenesis; peptidoglycan biosynthesis.</text>
</comment>
<keyword evidence="3 4" id="KW-0132">Cell division</keyword>
<evidence type="ECO:0000259" key="6">
    <source>
        <dbReference type="Pfam" id="PF08245"/>
    </source>
</evidence>
<evidence type="ECO:0000256" key="4">
    <source>
        <dbReference type="RuleBase" id="RU004135"/>
    </source>
</evidence>
<dbReference type="Proteomes" id="UP001597506">
    <property type="component" value="Unassembled WGS sequence"/>
</dbReference>
<dbReference type="EC" id="6.3.2.13" evidence="3"/>
<dbReference type="Gene3D" id="3.40.1190.10">
    <property type="entry name" value="Mur-like, catalytic domain"/>
    <property type="match status" value="1"/>
</dbReference>
<evidence type="ECO:0000256" key="2">
    <source>
        <dbReference type="ARBA" id="ARBA00005898"/>
    </source>
</evidence>
<feature type="binding site" evidence="3">
    <location>
        <position position="384"/>
    </location>
    <ligand>
        <name>meso-2,6-diaminopimelate</name>
        <dbReference type="ChEBI" id="CHEBI:57791"/>
    </ligand>
</feature>
<keyword evidence="3" id="KW-0067">ATP-binding</keyword>